<dbReference type="PANTHER" id="PTHR10938">
    <property type="entry name" value="TRANSLATION INITIATION FACTOR IF-3"/>
    <property type="match status" value="1"/>
</dbReference>
<dbReference type="Gene3D" id="3.10.20.80">
    <property type="entry name" value="Translation initiation factor 3 (IF-3), N-terminal domain"/>
    <property type="match status" value="1"/>
</dbReference>
<accession>A0A2H0TWY9</accession>
<comment type="similarity">
    <text evidence="1">Belongs to the IF-3 family.</text>
</comment>
<dbReference type="Proteomes" id="UP000231530">
    <property type="component" value="Unassembled WGS sequence"/>
</dbReference>
<dbReference type="NCBIfam" id="TIGR00168">
    <property type="entry name" value="infC"/>
    <property type="match status" value="1"/>
</dbReference>
<dbReference type="InterPro" id="IPR001288">
    <property type="entry name" value="Translation_initiation_fac_3"/>
</dbReference>
<dbReference type="InterPro" id="IPR036788">
    <property type="entry name" value="T_IF-3_C_sf"/>
</dbReference>
<dbReference type="GO" id="GO:0032790">
    <property type="term" value="P:ribosome disassembly"/>
    <property type="evidence" value="ECO:0007669"/>
    <property type="project" value="TreeGrafter"/>
</dbReference>
<dbReference type="PANTHER" id="PTHR10938:SF0">
    <property type="entry name" value="TRANSLATION INITIATION FACTOR IF-3, MITOCHONDRIAL"/>
    <property type="match status" value="1"/>
</dbReference>
<evidence type="ECO:0000256" key="4">
    <source>
        <dbReference type="NCBIfam" id="TIGR00168"/>
    </source>
</evidence>
<dbReference type="AlphaFoldDB" id="A0A2H0TWY9"/>
<dbReference type="EMBL" id="PFBY01000012">
    <property type="protein sequence ID" value="PIR76655.1"/>
    <property type="molecule type" value="Genomic_DNA"/>
</dbReference>
<sequence length="228" mass="26864">MSFTVYFLESIQDTQRHYKRKISQNWFRLEIFTKTTFTSFQLYINSMRISRKKRPDKPLIPKYFTNERIRSEEVRVLDAEGKNLGVMKTKDAILVAKEREQDLVEINPKANPPVAKIMDFSQFKYQKEKEVRKQKLNSHIAELKGIRLSMRISDHDMDVRLQQALKFLNRGDKVRTEVILRGRERGKSAIGFDVTRRFCACVEAEFPIRFEQEVTQQGGKITAIITKK</sequence>
<evidence type="ECO:0000259" key="5">
    <source>
        <dbReference type="Pfam" id="PF00707"/>
    </source>
</evidence>
<evidence type="ECO:0000259" key="6">
    <source>
        <dbReference type="Pfam" id="PF05198"/>
    </source>
</evidence>
<dbReference type="GO" id="GO:0003743">
    <property type="term" value="F:translation initiation factor activity"/>
    <property type="evidence" value="ECO:0007669"/>
    <property type="project" value="UniProtKB-UniRule"/>
</dbReference>
<feature type="domain" description="Translation initiation factor 3 C-terminal" evidence="5">
    <location>
        <begin position="142"/>
        <end position="228"/>
    </location>
</feature>
<dbReference type="SUPFAM" id="SSF54364">
    <property type="entry name" value="Translation initiation factor IF3, N-terminal domain"/>
    <property type="match status" value="1"/>
</dbReference>
<dbReference type="Gene3D" id="3.30.110.10">
    <property type="entry name" value="Translation initiation factor 3 (IF-3), C-terminal domain"/>
    <property type="match status" value="1"/>
</dbReference>
<evidence type="ECO:0000256" key="1">
    <source>
        <dbReference type="ARBA" id="ARBA00005439"/>
    </source>
</evidence>
<reference evidence="8" key="1">
    <citation type="submission" date="2017-09" db="EMBL/GenBank/DDBJ databases">
        <title>Depth-based differentiation of microbial function through sediment-hosted aquifers and enrichment of novel symbionts in the deep terrestrial subsurface.</title>
        <authorList>
            <person name="Probst A.J."/>
            <person name="Ladd B."/>
            <person name="Jarett J.K."/>
            <person name="Geller-Mcgrath D.E."/>
            <person name="Sieber C.M.K."/>
            <person name="Emerson J.B."/>
            <person name="Anantharaman K."/>
            <person name="Thomas B.C."/>
            <person name="Malmstrom R."/>
            <person name="Stieglmeier M."/>
            <person name="Klingl A."/>
            <person name="Woyke T."/>
            <person name="Ryan C.M."/>
            <person name="Banfield J.F."/>
        </authorList>
    </citation>
    <scope>NUCLEOTIDE SEQUENCE [LARGE SCALE GENOMIC DNA]</scope>
</reference>
<evidence type="ECO:0000313" key="8">
    <source>
        <dbReference type="Proteomes" id="UP000231530"/>
    </source>
</evidence>
<proteinExistence type="inferred from homology"/>
<evidence type="ECO:0000256" key="3">
    <source>
        <dbReference type="ARBA" id="ARBA00022917"/>
    </source>
</evidence>
<dbReference type="GO" id="GO:0043022">
    <property type="term" value="F:ribosome binding"/>
    <property type="evidence" value="ECO:0007669"/>
    <property type="project" value="TreeGrafter"/>
</dbReference>
<keyword evidence="3" id="KW-0648">Protein biosynthesis</keyword>
<gene>
    <name evidence="7" type="ORF">COU32_00880</name>
</gene>
<dbReference type="InterPro" id="IPR036787">
    <property type="entry name" value="T_IF-3_N_sf"/>
</dbReference>
<organism evidence="7 8">
    <name type="scientific">Candidatus Magasanikbacteria bacterium CG10_big_fil_rev_8_21_14_0_10_42_10</name>
    <dbReference type="NCBI Taxonomy" id="1974649"/>
    <lineage>
        <taxon>Bacteria</taxon>
        <taxon>Candidatus Magasanikiibacteriota</taxon>
    </lineage>
</organism>
<evidence type="ECO:0000256" key="2">
    <source>
        <dbReference type="ARBA" id="ARBA00022540"/>
    </source>
</evidence>
<feature type="domain" description="Translation initiation factor 3 N-terminal" evidence="6">
    <location>
        <begin position="65"/>
        <end position="133"/>
    </location>
</feature>
<comment type="caution">
    <text evidence="7">The sequence shown here is derived from an EMBL/GenBank/DDBJ whole genome shotgun (WGS) entry which is preliminary data.</text>
</comment>
<dbReference type="Pfam" id="PF00707">
    <property type="entry name" value="IF3_C"/>
    <property type="match status" value="1"/>
</dbReference>
<keyword evidence="2 7" id="KW-0396">Initiation factor</keyword>
<dbReference type="Pfam" id="PF05198">
    <property type="entry name" value="IF3_N"/>
    <property type="match status" value="1"/>
</dbReference>
<dbReference type="GO" id="GO:0016020">
    <property type="term" value="C:membrane"/>
    <property type="evidence" value="ECO:0007669"/>
    <property type="project" value="TreeGrafter"/>
</dbReference>
<evidence type="ECO:0000313" key="7">
    <source>
        <dbReference type="EMBL" id="PIR76655.1"/>
    </source>
</evidence>
<protein>
    <recommendedName>
        <fullName evidence="4">Translation initiation factor IF-3</fullName>
    </recommendedName>
</protein>
<dbReference type="InterPro" id="IPR019814">
    <property type="entry name" value="Translation_initiation_fac_3_N"/>
</dbReference>
<dbReference type="GO" id="GO:0005829">
    <property type="term" value="C:cytosol"/>
    <property type="evidence" value="ECO:0007669"/>
    <property type="project" value="TreeGrafter"/>
</dbReference>
<dbReference type="SUPFAM" id="SSF55200">
    <property type="entry name" value="Translation initiation factor IF3, C-terminal domain"/>
    <property type="match status" value="1"/>
</dbReference>
<name>A0A2H0TWY9_9BACT</name>
<dbReference type="InterPro" id="IPR019815">
    <property type="entry name" value="Translation_initiation_fac_3_C"/>
</dbReference>